<gene>
    <name evidence="2" type="ORF">EVAR_59202_1</name>
</gene>
<feature type="region of interest" description="Disordered" evidence="1">
    <location>
        <begin position="231"/>
        <end position="263"/>
    </location>
</feature>
<keyword evidence="3" id="KW-1185">Reference proteome</keyword>
<evidence type="ECO:0000313" key="2">
    <source>
        <dbReference type="EMBL" id="GBP87473.1"/>
    </source>
</evidence>
<organism evidence="2 3">
    <name type="scientific">Eumeta variegata</name>
    <name type="common">Bagworm moth</name>
    <name type="synonym">Eumeta japonica</name>
    <dbReference type="NCBI Taxonomy" id="151549"/>
    <lineage>
        <taxon>Eukaryota</taxon>
        <taxon>Metazoa</taxon>
        <taxon>Ecdysozoa</taxon>
        <taxon>Arthropoda</taxon>
        <taxon>Hexapoda</taxon>
        <taxon>Insecta</taxon>
        <taxon>Pterygota</taxon>
        <taxon>Neoptera</taxon>
        <taxon>Endopterygota</taxon>
        <taxon>Lepidoptera</taxon>
        <taxon>Glossata</taxon>
        <taxon>Ditrysia</taxon>
        <taxon>Tineoidea</taxon>
        <taxon>Psychidae</taxon>
        <taxon>Oiketicinae</taxon>
        <taxon>Eumeta</taxon>
    </lineage>
</organism>
<feature type="compositionally biased region" description="Basic and acidic residues" evidence="1">
    <location>
        <begin position="245"/>
        <end position="263"/>
    </location>
</feature>
<evidence type="ECO:0000313" key="3">
    <source>
        <dbReference type="Proteomes" id="UP000299102"/>
    </source>
</evidence>
<comment type="caution">
    <text evidence="2">The sequence shown here is derived from an EMBL/GenBank/DDBJ whole genome shotgun (WGS) entry which is preliminary data.</text>
</comment>
<accession>A0A4C1ZJY4</accession>
<reference evidence="2 3" key="1">
    <citation type="journal article" date="2019" name="Commun. Biol.">
        <title>The bagworm genome reveals a unique fibroin gene that provides high tensile strength.</title>
        <authorList>
            <person name="Kono N."/>
            <person name="Nakamura H."/>
            <person name="Ohtoshi R."/>
            <person name="Tomita M."/>
            <person name="Numata K."/>
            <person name="Arakawa K."/>
        </authorList>
    </citation>
    <scope>NUCLEOTIDE SEQUENCE [LARGE SCALE GENOMIC DNA]</scope>
</reference>
<protein>
    <submittedName>
        <fullName evidence="2">Uncharacterized protein</fullName>
    </submittedName>
</protein>
<dbReference type="OrthoDB" id="7466757at2759"/>
<evidence type="ECO:0000256" key="1">
    <source>
        <dbReference type="SAM" id="MobiDB-lite"/>
    </source>
</evidence>
<dbReference type="EMBL" id="BGZK01001862">
    <property type="protein sequence ID" value="GBP87473.1"/>
    <property type="molecule type" value="Genomic_DNA"/>
</dbReference>
<name>A0A4C1ZJY4_EUMVA</name>
<feature type="region of interest" description="Disordered" evidence="1">
    <location>
        <begin position="1"/>
        <end position="30"/>
    </location>
</feature>
<proteinExistence type="predicted"/>
<dbReference type="Proteomes" id="UP000299102">
    <property type="component" value="Unassembled WGS sequence"/>
</dbReference>
<feature type="region of interest" description="Disordered" evidence="1">
    <location>
        <begin position="78"/>
        <end position="97"/>
    </location>
</feature>
<dbReference type="AlphaFoldDB" id="A0A4C1ZJY4"/>
<sequence length="263" mass="28153">MQTTPVARTRLPPGAPSTARPTSKFPDGAANEVADKSNLKALRSRNKYRYIGESRVVTFKDEDIWIHPDRRVVKLKTTRSVTRGGRPRKPSSHQRQLSLPDFTSHRVSRGFGGWRSPSASWGAPWRVLGPSLRTAVPLSLLWTAAVAAHTAMVAFCIRSLLNLGCGSPTCVGVAGAQLAVSATTLASAGYMVRLDLVYDAARSPPPRCPDGQTCTGVSMVPLTSVALGGDAQADCGGSPPKNHKQKELKEEEAAVLEKSDVQT</sequence>